<reference evidence="2" key="1">
    <citation type="submission" date="2023-10" db="EMBL/GenBank/DDBJ databases">
        <authorList>
            <person name="Chen Y."/>
            <person name="Shah S."/>
            <person name="Dougan E. K."/>
            <person name="Thang M."/>
            <person name="Chan C."/>
        </authorList>
    </citation>
    <scope>NUCLEOTIDE SEQUENCE [LARGE SCALE GENOMIC DNA]</scope>
</reference>
<accession>A0ABN9T4Y4</accession>
<evidence type="ECO:0000313" key="3">
    <source>
        <dbReference type="Proteomes" id="UP001189429"/>
    </source>
</evidence>
<feature type="region of interest" description="Disordered" evidence="1">
    <location>
        <begin position="660"/>
        <end position="692"/>
    </location>
</feature>
<proteinExistence type="predicted"/>
<feature type="region of interest" description="Disordered" evidence="1">
    <location>
        <begin position="539"/>
        <end position="602"/>
    </location>
</feature>
<gene>
    <name evidence="2" type="ORF">PCOR1329_LOCUS35551</name>
</gene>
<evidence type="ECO:0000256" key="1">
    <source>
        <dbReference type="SAM" id="MobiDB-lite"/>
    </source>
</evidence>
<keyword evidence="3" id="KW-1185">Reference proteome</keyword>
<dbReference type="EMBL" id="CAUYUJ010014341">
    <property type="protein sequence ID" value="CAK0840010.1"/>
    <property type="molecule type" value="Genomic_DNA"/>
</dbReference>
<feature type="compositionally biased region" description="Basic and acidic residues" evidence="1">
    <location>
        <begin position="542"/>
        <end position="602"/>
    </location>
</feature>
<feature type="compositionally biased region" description="Basic residues" evidence="1">
    <location>
        <begin position="660"/>
        <end position="669"/>
    </location>
</feature>
<comment type="caution">
    <text evidence="2">The sequence shown here is derived from an EMBL/GenBank/DDBJ whole genome shotgun (WGS) entry which is preliminary data.</text>
</comment>
<organism evidence="2 3">
    <name type="scientific">Prorocentrum cordatum</name>
    <dbReference type="NCBI Taxonomy" id="2364126"/>
    <lineage>
        <taxon>Eukaryota</taxon>
        <taxon>Sar</taxon>
        <taxon>Alveolata</taxon>
        <taxon>Dinophyceae</taxon>
        <taxon>Prorocentrales</taxon>
        <taxon>Prorocentraceae</taxon>
        <taxon>Prorocentrum</taxon>
    </lineage>
</organism>
<sequence length="739" mass="80473">MLSLGPCALDAARRRVCDVLPLYFILGPRLALPAGEAEFEGTLVQAAAVADCSVEEARRPLREVVGQDGIVGRTRINAVMSCVRAMETMRRADEPCGPTVPNQALRAMMWTECVAGVDQRDRLAARSEAQYVVANVEMFIGAGKGPTMMAPQFPSAVIGALGVLVMDEDLARCLRGVARVRLVKVWAALRYDDRGWLPPQLLAFVSAGPTAALGRAKASGAGRQMPELPLVISREFYMPDPARIQTGLDLCNGSGSGGALGFLNPAACVGEMVELLVLEGVVGFCAEHSGQASAPSAMASMGLPKKERDYLGRWSPEGADTCARTCRAVVSNPQRRFAEVPRSGRSCVGLGEAAAIPDLATWQVLRMNFSVQEAASVAAETCAAPVVADAKSNGFGDTRVVVAGKDKGKAVFLDTCNTNANIGILVATQAGVKVIVKGEEPRDLMPKVPMVFDFCREASLEAESASPVLFVQAWHPEFAAVERTAEVRTRAKVFGLSDDDVKEVTKMINDNAKKNWDKSAKLWRQDSESYGAVSKALQDEVNAEKKKEEEAAEAKRKEDESNDEERKAALEELEKKRKAKREMEEEKERIRLERKKKLEEERMKRDPWLMVPEVKKAEELLEDLKAQRRDANAKLEFDLSTSLTKDISKAERELKKTIKKAKKEYKKSQKAGDAGTPEKAAEEPAAKGDAGGELAALKAELAKVQEEKKKAAEADNFKEAKGLKKKEDELKAKIASQEL</sequence>
<protein>
    <submittedName>
        <fullName evidence="2">Uncharacterized protein</fullName>
    </submittedName>
</protein>
<evidence type="ECO:0000313" key="2">
    <source>
        <dbReference type="EMBL" id="CAK0840010.1"/>
    </source>
</evidence>
<dbReference type="Proteomes" id="UP001189429">
    <property type="component" value="Unassembled WGS sequence"/>
</dbReference>
<name>A0ABN9T4Y4_9DINO</name>